<protein>
    <submittedName>
        <fullName evidence="1">Uncharacterized protein</fullName>
    </submittedName>
</protein>
<keyword evidence="2" id="KW-1185">Reference proteome</keyword>
<reference evidence="1" key="1">
    <citation type="submission" date="2019-01" db="EMBL/GenBank/DDBJ databases">
        <title>Colletotrichum abscissum LGMF1257.</title>
        <authorList>
            <person name="Baroncelli R."/>
        </authorList>
    </citation>
    <scope>NUCLEOTIDE SEQUENCE</scope>
    <source>
        <strain evidence="1">Ca142</strain>
    </source>
</reference>
<dbReference type="AlphaFoldDB" id="A0A9Q0B359"/>
<dbReference type="Proteomes" id="UP001056436">
    <property type="component" value="Unassembled WGS sequence"/>
</dbReference>
<accession>A0A9Q0B359</accession>
<proteinExistence type="predicted"/>
<evidence type="ECO:0000313" key="2">
    <source>
        <dbReference type="Proteomes" id="UP001056436"/>
    </source>
</evidence>
<evidence type="ECO:0000313" key="1">
    <source>
        <dbReference type="EMBL" id="KAI3555420.1"/>
    </source>
</evidence>
<organism evidence="1 2">
    <name type="scientific">Colletotrichum abscissum</name>
    <dbReference type="NCBI Taxonomy" id="1671311"/>
    <lineage>
        <taxon>Eukaryota</taxon>
        <taxon>Fungi</taxon>
        <taxon>Dikarya</taxon>
        <taxon>Ascomycota</taxon>
        <taxon>Pezizomycotina</taxon>
        <taxon>Sordariomycetes</taxon>
        <taxon>Hypocreomycetidae</taxon>
        <taxon>Glomerellales</taxon>
        <taxon>Glomerellaceae</taxon>
        <taxon>Colletotrichum</taxon>
        <taxon>Colletotrichum acutatum species complex</taxon>
    </lineage>
</organism>
<comment type="caution">
    <text evidence="1">The sequence shown here is derived from an EMBL/GenBank/DDBJ whole genome shotgun (WGS) entry which is preliminary data.</text>
</comment>
<gene>
    <name evidence="1" type="ORF">CABS02_04176</name>
</gene>
<name>A0A9Q0B359_9PEZI</name>
<sequence length="24" mass="2595">MRGTLCRLVEVLSSFERSAGAAKL</sequence>
<dbReference type="EMBL" id="SDAQ01000017">
    <property type="protein sequence ID" value="KAI3555420.1"/>
    <property type="molecule type" value="Genomic_DNA"/>
</dbReference>